<dbReference type="EMBL" id="CATQJA010000244">
    <property type="protein sequence ID" value="CAJ0558557.1"/>
    <property type="molecule type" value="Genomic_DNA"/>
</dbReference>
<evidence type="ECO:0000313" key="3">
    <source>
        <dbReference type="Proteomes" id="UP001177023"/>
    </source>
</evidence>
<protein>
    <submittedName>
        <fullName evidence="2">Uncharacterized protein</fullName>
    </submittedName>
</protein>
<proteinExistence type="predicted"/>
<comment type="caution">
    <text evidence="2">The sequence shown here is derived from an EMBL/GenBank/DDBJ whole genome shotgun (WGS) entry which is preliminary data.</text>
</comment>
<feature type="non-terminal residue" evidence="2">
    <location>
        <position position="1"/>
    </location>
</feature>
<dbReference type="EMBL" id="CATQJA010002598">
    <property type="protein sequence ID" value="CAJ0572505.1"/>
    <property type="molecule type" value="Genomic_DNA"/>
</dbReference>
<evidence type="ECO:0000313" key="2">
    <source>
        <dbReference type="EMBL" id="CAJ0572505.1"/>
    </source>
</evidence>
<sequence>MGCKQSKPICGPVVDDEFVTVQMPPLKLVKMFLPKMADDLTSESDHHEAKKRNNNYVGGPPYGHIIVSQPEWDIFLPRDRPGCRPR</sequence>
<dbReference type="AlphaFoldDB" id="A0AA36CPA0"/>
<organism evidence="2 3">
    <name type="scientific">Mesorhabditis spiculigera</name>
    <dbReference type="NCBI Taxonomy" id="96644"/>
    <lineage>
        <taxon>Eukaryota</taxon>
        <taxon>Metazoa</taxon>
        <taxon>Ecdysozoa</taxon>
        <taxon>Nematoda</taxon>
        <taxon>Chromadorea</taxon>
        <taxon>Rhabditida</taxon>
        <taxon>Rhabditina</taxon>
        <taxon>Rhabditomorpha</taxon>
        <taxon>Rhabditoidea</taxon>
        <taxon>Rhabditidae</taxon>
        <taxon>Mesorhabditinae</taxon>
        <taxon>Mesorhabditis</taxon>
    </lineage>
</organism>
<reference evidence="2" key="1">
    <citation type="submission" date="2023-06" db="EMBL/GenBank/DDBJ databases">
        <authorList>
            <person name="Delattre M."/>
        </authorList>
    </citation>
    <scope>NUCLEOTIDE SEQUENCE</scope>
    <source>
        <strain evidence="2">AF72</strain>
    </source>
</reference>
<dbReference type="Proteomes" id="UP001177023">
    <property type="component" value="Unassembled WGS sequence"/>
</dbReference>
<gene>
    <name evidence="1" type="ORF">MSPICULIGERA_LOCUS1019</name>
    <name evidence="2" type="ORF">MSPICULIGERA_LOCUS10889</name>
</gene>
<evidence type="ECO:0000313" key="1">
    <source>
        <dbReference type="EMBL" id="CAJ0558557.1"/>
    </source>
</evidence>
<accession>A0AA36CPA0</accession>
<keyword evidence="3" id="KW-1185">Reference proteome</keyword>
<name>A0AA36CPA0_9BILA</name>